<evidence type="ECO:0000259" key="1">
    <source>
        <dbReference type="Pfam" id="PF00534"/>
    </source>
</evidence>
<accession>A0A1J5SG44</accession>
<dbReference type="EMBL" id="MLJW01000038">
    <property type="protein sequence ID" value="OIR07346.1"/>
    <property type="molecule type" value="Genomic_DNA"/>
</dbReference>
<dbReference type="Pfam" id="PF13579">
    <property type="entry name" value="Glyco_trans_4_4"/>
    <property type="match status" value="1"/>
</dbReference>
<sequence length="372" mass="41457">MRIAQIVPSLETRHGGPSVSVPKLSAALARLGHQVDLLTTGAETAPSEAKEAGLSVRHFPRARPDWICASPALKRHLASERYDIVHSHGLWLRTTHYAAQCAERLGVPHVISPRGMLNRWAWNHHRWKKELALRFIHPKAVDAARGWHATSRIEAEDIASLGFTQPVCLAANGVEPPTPAQATAATAYWKEACPDAFSRPTALFYSRFHHKKRVLELIDLWTQHAPRRWMLMLVGIPQEYSVSQIRGYVLQNSASDRVQVFDGSDAPAPYPAASLFLLPSHSENFGMVVAEALAWGLPVLVTDTTPWKAINDTDYGWCGPWEEYKDALLASLALGEETLRERGEAARAWAVREYSWDRTAATLAGFYESLLH</sequence>
<keyword evidence="3" id="KW-0808">Transferase</keyword>
<protein>
    <submittedName>
        <fullName evidence="3">Alpha-galactosylglucosyldiacylglycerol synthase</fullName>
        <ecNumber evidence="3">2.4.1.-</ecNumber>
    </submittedName>
</protein>
<comment type="caution">
    <text evidence="3">The sequence shown here is derived from an EMBL/GenBank/DDBJ whole genome shotgun (WGS) entry which is preliminary data.</text>
</comment>
<dbReference type="AlphaFoldDB" id="A0A1J5SG44"/>
<evidence type="ECO:0000313" key="3">
    <source>
        <dbReference type="EMBL" id="OIR07346.1"/>
    </source>
</evidence>
<dbReference type="SUPFAM" id="SSF53756">
    <property type="entry name" value="UDP-Glycosyltransferase/glycogen phosphorylase"/>
    <property type="match status" value="1"/>
</dbReference>
<gene>
    <name evidence="3" type="primary">cpoA</name>
    <name evidence="3" type="ORF">GALL_106020</name>
</gene>
<keyword evidence="3" id="KW-0328">Glycosyltransferase</keyword>
<dbReference type="EC" id="2.4.1.-" evidence="3"/>
<dbReference type="InterPro" id="IPR050194">
    <property type="entry name" value="Glycosyltransferase_grp1"/>
</dbReference>
<dbReference type="PANTHER" id="PTHR45947:SF3">
    <property type="entry name" value="SULFOQUINOVOSYL TRANSFERASE SQD2"/>
    <property type="match status" value="1"/>
</dbReference>
<dbReference type="InterPro" id="IPR028098">
    <property type="entry name" value="Glyco_trans_4-like_N"/>
</dbReference>
<dbReference type="Gene3D" id="3.40.50.2000">
    <property type="entry name" value="Glycogen Phosphorylase B"/>
    <property type="match status" value="2"/>
</dbReference>
<proteinExistence type="predicted"/>
<dbReference type="PANTHER" id="PTHR45947">
    <property type="entry name" value="SULFOQUINOVOSYL TRANSFERASE SQD2"/>
    <property type="match status" value="1"/>
</dbReference>
<dbReference type="Pfam" id="PF00534">
    <property type="entry name" value="Glycos_transf_1"/>
    <property type="match status" value="1"/>
</dbReference>
<feature type="domain" description="Glycosyl transferase family 1" evidence="1">
    <location>
        <begin position="199"/>
        <end position="327"/>
    </location>
</feature>
<name>A0A1J5SG44_9ZZZZ</name>
<evidence type="ECO:0000259" key="2">
    <source>
        <dbReference type="Pfam" id="PF13579"/>
    </source>
</evidence>
<dbReference type="GO" id="GO:0016758">
    <property type="term" value="F:hexosyltransferase activity"/>
    <property type="evidence" value="ECO:0007669"/>
    <property type="project" value="TreeGrafter"/>
</dbReference>
<reference evidence="3" key="1">
    <citation type="submission" date="2016-10" db="EMBL/GenBank/DDBJ databases">
        <title>Sequence of Gallionella enrichment culture.</title>
        <authorList>
            <person name="Poehlein A."/>
            <person name="Muehling M."/>
            <person name="Daniel R."/>
        </authorList>
    </citation>
    <scope>NUCLEOTIDE SEQUENCE</scope>
</reference>
<dbReference type="InterPro" id="IPR001296">
    <property type="entry name" value="Glyco_trans_1"/>
</dbReference>
<organism evidence="3">
    <name type="scientific">mine drainage metagenome</name>
    <dbReference type="NCBI Taxonomy" id="410659"/>
    <lineage>
        <taxon>unclassified sequences</taxon>
        <taxon>metagenomes</taxon>
        <taxon>ecological metagenomes</taxon>
    </lineage>
</organism>
<feature type="domain" description="Glycosyltransferase subfamily 4-like N-terminal" evidence="2">
    <location>
        <begin position="15"/>
        <end position="172"/>
    </location>
</feature>